<sequence>MKYSVSFLLAIASTPLLANSPIETISVLGSRSDIEQYRVAGAVTVLDESTIRASGAAFLSELLRMQAGFAVSQAGGSGALTELRVRGSETNHVLVLVDGVAINDVGQGGLVDFGHLTLDDVIRIEILRGPQSALWGNGALAAVISITTTQATARRISLSAGQDESYRAAINWQQQFDTVLAGLNVSAFKTSGSNLSFTGSEPDGHRNTSINGNLQWQISDAQTVSFSARQRLSRSDFDSVDYLTGYPADSDDYTDVSQQGAQMMWRYEGQVFSHQLALNWQRNQNDSVSNNQSNGQNHSQTGRGVLQTTWHYRDENALTFAWELAQERFTQRGEVSAYGDPNQQQQNTSRSVIIDWQHALSSNLTLTASGRYDDNQVFANSRSYKLGASTQLNPQWRVYLSQGVAVKNPSFVERFGYYQTSLYPFIGNPDLAPERSFSREVGANWQRSDVAWQVSWFDASLDNEIDGFYYDSALAATTAINKSQQSSRQGVETSLNWHTDLFQLQTSYTYLDAREEDAFGVIQPELRRPRHTGSVQLSVTPINKLTVVATAAYNGSHQDLFFPPEPPYQQRVDLAAYWLVNMNLHYALTERLGITIRAENLLNRQYQDLVGYRGQPQRWFAGINVNL</sequence>
<dbReference type="Gene3D" id="2.170.130.10">
    <property type="entry name" value="TonB-dependent receptor, plug domain"/>
    <property type="match status" value="1"/>
</dbReference>
<dbReference type="PANTHER" id="PTHR30069">
    <property type="entry name" value="TONB-DEPENDENT OUTER MEMBRANE RECEPTOR"/>
    <property type="match status" value="1"/>
</dbReference>
<name>A0ABW1XG41_9ALTE</name>
<comment type="caution">
    <text evidence="15">The sequence shown here is derived from an EMBL/GenBank/DDBJ whole genome shotgun (WGS) entry which is preliminary data.</text>
</comment>
<keyword evidence="16" id="KW-1185">Reference proteome</keyword>
<dbReference type="InterPro" id="IPR037066">
    <property type="entry name" value="Plug_dom_sf"/>
</dbReference>
<dbReference type="InterPro" id="IPR000531">
    <property type="entry name" value="Beta-barrel_TonB"/>
</dbReference>
<dbReference type="EMBL" id="JBHSUS010000001">
    <property type="protein sequence ID" value="MFC6438726.1"/>
    <property type="molecule type" value="Genomic_DNA"/>
</dbReference>
<evidence type="ECO:0000256" key="3">
    <source>
        <dbReference type="ARBA" id="ARBA00022452"/>
    </source>
</evidence>
<keyword evidence="3 10" id="KW-1134">Transmembrane beta strand</keyword>
<dbReference type="InterPro" id="IPR039426">
    <property type="entry name" value="TonB-dep_rcpt-like"/>
</dbReference>
<evidence type="ECO:0000256" key="12">
    <source>
        <dbReference type="SAM" id="SignalP"/>
    </source>
</evidence>
<feature type="signal peptide" evidence="12">
    <location>
        <begin position="1"/>
        <end position="18"/>
    </location>
</feature>
<feature type="domain" description="TonB-dependent receptor-like beta-barrel" evidence="13">
    <location>
        <begin position="172"/>
        <end position="601"/>
    </location>
</feature>
<feature type="domain" description="TonB-dependent receptor plug" evidence="14">
    <location>
        <begin position="37"/>
        <end position="143"/>
    </location>
</feature>
<gene>
    <name evidence="15" type="ORF">ACFP85_00930</name>
</gene>
<dbReference type="InterPro" id="IPR012910">
    <property type="entry name" value="Plug_dom"/>
</dbReference>
<evidence type="ECO:0000256" key="2">
    <source>
        <dbReference type="ARBA" id="ARBA00022448"/>
    </source>
</evidence>
<keyword evidence="4 10" id="KW-0812">Transmembrane</keyword>
<comment type="subcellular location">
    <subcellularLocation>
        <location evidence="1 10">Cell outer membrane</location>
        <topology evidence="1 10">Multi-pass membrane protein</topology>
    </subcellularLocation>
</comment>
<dbReference type="Pfam" id="PF00593">
    <property type="entry name" value="TonB_dep_Rec_b-barrel"/>
    <property type="match status" value="1"/>
</dbReference>
<dbReference type="SUPFAM" id="SSF56935">
    <property type="entry name" value="Porins"/>
    <property type="match status" value="1"/>
</dbReference>
<proteinExistence type="inferred from homology"/>
<keyword evidence="2 10" id="KW-0813">Transport</keyword>
<dbReference type="Gene3D" id="2.40.170.20">
    <property type="entry name" value="TonB-dependent receptor, beta-barrel domain"/>
    <property type="match status" value="1"/>
</dbReference>
<keyword evidence="15" id="KW-0675">Receptor</keyword>
<dbReference type="PANTHER" id="PTHR30069:SF53">
    <property type="entry name" value="COLICIN I RECEPTOR-RELATED"/>
    <property type="match status" value="1"/>
</dbReference>
<evidence type="ECO:0000256" key="5">
    <source>
        <dbReference type="ARBA" id="ARBA00022729"/>
    </source>
</evidence>
<dbReference type="InterPro" id="IPR036942">
    <property type="entry name" value="Beta-barrel_TonB_sf"/>
</dbReference>
<evidence type="ECO:0000313" key="15">
    <source>
        <dbReference type="EMBL" id="MFC6438726.1"/>
    </source>
</evidence>
<keyword evidence="6" id="KW-0406">Ion transport</keyword>
<keyword evidence="9 10" id="KW-0998">Cell outer membrane</keyword>
<evidence type="ECO:0000259" key="13">
    <source>
        <dbReference type="Pfam" id="PF00593"/>
    </source>
</evidence>
<keyword evidence="8 10" id="KW-0472">Membrane</keyword>
<dbReference type="PROSITE" id="PS52016">
    <property type="entry name" value="TONB_DEPENDENT_REC_3"/>
    <property type="match status" value="1"/>
</dbReference>
<evidence type="ECO:0000313" key="16">
    <source>
        <dbReference type="Proteomes" id="UP001596364"/>
    </source>
</evidence>
<evidence type="ECO:0000259" key="14">
    <source>
        <dbReference type="Pfam" id="PF07715"/>
    </source>
</evidence>
<keyword evidence="5 12" id="KW-0732">Signal</keyword>
<organism evidence="15 16">
    <name type="scientific">Pseudobowmanella zhangzhouensis</name>
    <dbReference type="NCBI Taxonomy" id="1537679"/>
    <lineage>
        <taxon>Bacteria</taxon>
        <taxon>Pseudomonadati</taxon>
        <taxon>Pseudomonadota</taxon>
        <taxon>Gammaproteobacteria</taxon>
        <taxon>Alteromonadales</taxon>
        <taxon>Alteromonadaceae</taxon>
    </lineage>
</organism>
<dbReference type="Proteomes" id="UP001596364">
    <property type="component" value="Unassembled WGS sequence"/>
</dbReference>
<evidence type="ECO:0000256" key="4">
    <source>
        <dbReference type="ARBA" id="ARBA00022692"/>
    </source>
</evidence>
<evidence type="ECO:0000256" key="10">
    <source>
        <dbReference type="PROSITE-ProRule" id="PRU01360"/>
    </source>
</evidence>
<dbReference type="CDD" id="cd01347">
    <property type="entry name" value="ligand_gated_channel"/>
    <property type="match status" value="1"/>
</dbReference>
<evidence type="ECO:0000256" key="6">
    <source>
        <dbReference type="ARBA" id="ARBA00023065"/>
    </source>
</evidence>
<keyword evidence="7 11" id="KW-0798">TonB box</keyword>
<reference evidence="16" key="1">
    <citation type="journal article" date="2019" name="Int. J. Syst. Evol. Microbiol.">
        <title>The Global Catalogue of Microorganisms (GCM) 10K type strain sequencing project: providing services to taxonomists for standard genome sequencing and annotation.</title>
        <authorList>
            <consortium name="The Broad Institute Genomics Platform"/>
            <consortium name="The Broad Institute Genome Sequencing Center for Infectious Disease"/>
            <person name="Wu L."/>
            <person name="Ma J."/>
        </authorList>
    </citation>
    <scope>NUCLEOTIDE SEQUENCE [LARGE SCALE GENOMIC DNA]</scope>
    <source>
        <strain evidence="16">CGMCC 1.16031</strain>
    </source>
</reference>
<dbReference type="RefSeq" id="WP_131259390.1">
    <property type="nucleotide sequence ID" value="NZ_JBHSUS010000001.1"/>
</dbReference>
<evidence type="ECO:0000256" key="7">
    <source>
        <dbReference type="ARBA" id="ARBA00023077"/>
    </source>
</evidence>
<evidence type="ECO:0000256" key="1">
    <source>
        <dbReference type="ARBA" id="ARBA00004571"/>
    </source>
</evidence>
<evidence type="ECO:0000256" key="11">
    <source>
        <dbReference type="RuleBase" id="RU003357"/>
    </source>
</evidence>
<comment type="similarity">
    <text evidence="10 11">Belongs to the TonB-dependent receptor family.</text>
</comment>
<protein>
    <submittedName>
        <fullName evidence="15">TonB-dependent receptor plug domain-containing protein</fullName>
    </submittedName>
</protein>
<evidence type="ECO:0000256" key="8">
    <source>
        <dbReference type="ARBA" id="ARBA00023136"/>
    </source>
</evidence>
<dbReference type="Pfam" id="PF07715">
    <property type="entry name" value="Plug"/>
    <property type="match status" value="1"/>
</dbReference>
<evidence type="ECO:0000256" key="9">
    <source>
        <dbReference type="ARBA" id="ARBA00023237"/>
    </source>
</evidence>
<accession>A0ABW1XG41</accession>
<feature type="chain" id="PRO_5046046558" evidence="12">
    <location>
        <begin position="19"/>
        <end position="627"/>
    </location>
</feature>